<feature type="compositionally biased region" description="Polar residues" evidence="1">
    <location>
        <begin position="217"/>
        <end position="228"/>
    </location>
</feature>
<dbReference type="InterPro" id="IPR023797">
    <property type="entry name" value="RNA3'_phos_cyclase_dom"/>
</dbReference>
<evidence type="ECO:0000313" key="3">
    <source>
        <dbReference type="EMBL" id="KAL3811554.1"/>
    </source>
</evidence>
<keyword evidence="4" id="KW-1185">Reference proteome</keyword>
<dbReference type="SUPFAM" id="SSF55205">
    <property type="entry name" value="EPT/RTPC-like"/>
    <property type="match status" value="1"/>
</dbReference>
<feature type="domain" description="RNA 3'-terminal phosphate cyclase" evidence="2">
    <location>
        <begin position="16"/>
        <end position="205"/>
    </location>
</feature>
<dbReference type="EMBL" id="JALLPB020000253">
    <property type="protein sequence ID" value="KAL3811554.1"/>
    <property type="molecule type" value="Genomic_DNA"/>
</dbReference>
<dbReference type="InterPro" id="IPR013792">
    <property type="entry name" value="RNA3'P_cycl/enolpyr_Trfase_a/b"/>
</dbReference>
<reference evidence="3 4" key="1">
    <citation type="submission" date="2024-10" db="EMBL/GenBank/DDBJ databases">
        <title>Updated reference genomes for cyclostephanoid diatoms.</title>
        <authorList>
            <person name="Roberts W.R."/>
            <person name="Alverson A.J."/>
        </authorList>
    </citation>
    <scope>NUCLEOTIDE SEQUENCE [LARGE SCALE GENOMIC DNA]</scope>
    <source>
        <strain evidence="3 4">AJA228-03</strain>
    </source>
</reference>
<protein>
    <recommendedName>
        <fullName evidence="2">RNA 3'-terminal phosphate cyclase domain-containing protein</fullName>
    </recommendedName>
</protein>
<evidence type="ECO:0000259" key="2">
    <source>
        <dbReference type="Pfam" id="PF01137"/>
    </source>
</evidence>
<organism evidence="3 4">
    <name type="scientific">Cyclostephanos tholiformis</name>
    <dbReference type="NCBI Taxonomy" id="382380"/>
    <lineage>
        <taxon>Eukaryota</taxon>
        <taxon>Sar</taxon>
        <taxon>Stramenopiles</taxon>
        <taxon>Ochrophyta</taxon>
        <taxon>Bacillariophyta</taxon>
        <taxon>Coscinodiscophyceae</taxon>
        <taxon>Thalassiosirophycidae</taxon>
        <taxon>Stephanodiscales</taxon>
        <taxon>Stephanodiscaceae</taxon>
        <taxon>Cyclostephanos</taxon>
    </lineage>
</organism>
<proteinExistence type="predicted"/>
<gene>
    <name evidence="3" type="ORF">ACHAXA_009683</name>
</gene>
<feature type="region of interest" description="Disordered" evidence="1">
    <location>
        <begin position="190"/>
        <end position="228"/>
    </location>
</feature>
<evidence type="ECO:0000313" key="4">
    <source>
        <dbReference type="Proteomes" id="UP001530377"/>
    </source>
</evidence>
<sequence>MMTTTMMTSWTLKFNKGSTQFCLRLIASILSSRLLLLRRIWSNDIDAPGLCEHKVSFLRLIDCMTNGTKIKINATGTQLRFQPGVLLGGEIEHNCPVGGEEGVGGGGGEGGGGGRGRGRGVGWYLEGIFPLATFGKEPLQLTLRGITDGTSDLDPSPDYLQASFVPWLMRLGVGNDAHKSPPPSLRVIRRGSLPLGQGRGTLPLSHREGIKTDGIGNVQQGEASTVPS</sequence>
<dbReference type="InterPro" id="IPR000228">
    <property type="entry name" value="RNA3'_term_phos_cyc"/>
</dbReference>
<dbReference type="Gene3D" id="3.65.10.20">
    <property type="entry name" value="RNA 3'-terminal phosphate cyclase domain"/>
    <property type="match status" value="1"/>
</dbReference>
<dbReference type="PANTHER" id="PTHR11096:SF1">
    <property type="entry name" value="RNA 3'-TERMINAL PHOSPHATE CYCLASE-LIKE PROTEIN"/>
    <property type="match status" value="1"/>
</dbReference>
<dbReference type="Proteomes" id="UP001530377">
    <property type="component" value="Unassembled WGS sequence"/>
</dbReference>
<name>A0ABD3REV4_9STRA</name>
<dbReference type="AlphaFoldDB" id="A0ABD3REV4"/>
<accession>A0ABD3REV4</accession>
<dbReference type="InterPro" id="IPR037136">
    <property type="entry name" value="RNA3'_phos_cyclase_dom_sf"/>
</dbReference>
<dbReference type="PANTHER" id="PTHR11096">
    <property type="entry name" value="RNA 3' TERMINAL PHOSPHATE CYCLASE"/>
    <property type="match status" value="1"/>
</dbReference>
<dbReference type="Pfam" id="PF01137">
    <property type="entry name" value="RTC"/>
    <property type="match status" value="1"/>
</dbReference>
<evidence type="ECO:0000256" key="1">
    <source>
        <dbReference type="SAM" id="MobiDB-lite"/>
    </source>
</evidence>
<comment type="caution">
    <text evidence="3">The sequence shown here is derived from an EMBL/GenBank/DDBJ whole genome shotgun (WGS) entry which is preliminary data.</text>
</comment>